<evidence type="ECO:0000313" key="3">
    <source>
        <dbReference type="EMBL" id="GGE46121.1"/>
    </source>
</evidence>
<comment type="caution">
    <text evidence="3">The sequence shown here is derived from an EMBL/GenBank/DDBJ whole genome shotgun (WGS) entry which is preliminary data.</text>
</comment>
<protein>
    <recommendedName>
        <fullName evidence="2">DUF1468 domain-containing protein</fullName>
    </recommendedName>
</protein>
<keyword evidence="1" id="KW-0472">Membrane</keyword>
<gene>
    <name evidence="3" type="ORF">GCM10011360_36770</name>
</gene>
<name>A0A917EIB3_9RHOB</name>
<accession>A0A917EIB3</accession>
<feature type="transmembrane region" description="Helical" evidence="1">
    <location>
        <begin position="49"/>
        <end position="70"/>
    </location>
</feature>
<feature type="transmembrane region" description="Helical" evidence="1">
    <location>
        <begin position="12"/>
        <end position="29"/>
    </location>
</feature>
<keyword evidence="4" id="KW-1185">Reference proteome</keyword>
<evidence type="ECO:0000313" key="4">
    <source>
        <dbReference type="Proteomes" id="UP000612855"/>
    </source>
</evidence>
<proteinExistence type="predicted"/>
<feature type="domain" description="DUF1468" evidence="2">
    <location>
        <begin position="15"/>
        <end position="153"/>
    </location>
</feature>
<keyword evidence="1" id="KW-0812">Transmembrane</keyword>
<dbReference type="Proteomes" id="UP000612855">
    <property type="component" value="Unassembled WGS sequence"/>
</dbReference>
<evidence type="ECO:0000259" key="2">
    <source>
        <dbReference type="Pfam" id="PF07331"/>
    </source>
</evidence>
<organism evidence="3 4">
    <name type="scientific">Primorskyibacter flagellatus</name>
    <dbReference type="NCBI Taxonomy" id="1387277"/>
    <lineage>
        <taxon>Bacteria</taxon>
        <taxon>Pseudomonadati</taxon>
        <taxon>Pseudomonadota</taxon>
        <taxon>Alphaproteobacteria</taxon>
        <taxon>Rhodobacterales</taxon>
        <taxon>Roseobacteraceae</taxon>
        <taxon>Primorskyibacter</taxon>
    </lineage>
</organism>
<evidence type="ECO:0000256" key="1">
    <source>
        <dbReference type="SAM" id="Phobius"/>
    </source>
</evidence>
<dbReference type="RefSeq" id="WP_188479274.1">
    <property type="nucleotide sequence ID" value="NZ_BMFJ01000002.1"/>
</dbReference>
<dbReference type="AlphaFoldDB" id="A0A917EIB3"/>
<dbReference type="Pfam" id="PF07331">
    <property type="entry name" value="TctB"/>
    <property type="match status" value="1"/>
</dbReference>
<dbReference type="EMBL" id="BMFJ01000002">
    <property type="protein sequence ID" value="GGE46121.1"/>
    <property type="molecule type" value="Genomic_DNA"/>
</dbReference>
<feature type="transmembrane region" description="Helical" evidence="1">
    <location>
        <begin position="91"/>
        <end position="118"/>
    </location>
</feature>
<sequence>MSDSRDFSTAKARIVTGVIAFVVGGIYLWQALDLPVGEMGAPGPALFPLFIAALIFIAAVITLADGYAMLSQDETFYLPAGKPLRQCIAVFGALLFLAVTLPFLGRIISPFVTIFIVLASLSGMPWWKQFLWSAGLTLFAWLAFVKLLGVPLPRGILGV</sequence>
<reference evidence="4" key="1">
    <citation type="journal article" date="2019" name="Int. J. Syst. Evol. Microbiol.">
        <title>The Global Catalogue of Microorganisms (GCM) 10K type strain sequencing project: providing services to taxonomists for standard genome sequencing and annotation.</title>
        <authorList>
            <consortium name="The Broad Institute Genomics Platform"/>
            <consortium name="The Broad Institute Genome Sequencing Center for Infectious Disease"/>
            <person name="Wu L."/>
            <person name="Ma J."/>
        </authorList>
    </citation>
    <scope>NUCLEOTIDE SEQUENCE [LARGE SCALE GENOMIC DNA]</scope>
    <source>
        <strain evidence="4">CGMCC 1.12664</strain>
    </source>
</reference>
<feature type="transmembrane region" description="Helical" evidence="1">
    <location>
        <begin position="130"/>
        <end position="149"/>
    </location>
</feature>
<keyword evidence="1" id="KW-1133">Transmembrane helix</keyword>
<dbReference type="InterPro" id="IPR009936">
    <property type="entry name" value="DUF1468"/>
</dbReference>